<proteinExistence type="predicted"/>
<accession>A0A9X7GVA4</accession>
<reference evidence="1 2" key="1">
    <citation type="submission" date="2017-09" db="EMBL/GenBank/DDBJ databases">
        <title>Large-scale bioinformatics analysis of Bacillus genomes uncovers conserved roles of natural products in bacterial physiology.</title>
        <authorList>
            <consortium name="Agbiome Team Llc"/>
            <person name="Bleich R.M."/>
            <person name="Grubbs K.J."/>
            <person name="Santa Maria K.C."/>
            <person name="Allen S.E."/>
            <person name="Farag S."/>
            <person name="Shank E.A."/>
            <person name="Bowers A."/>
        </authorList>
    </citation>
    <scope>NUCLEOTIDE SEQUENCE [LARGE SCALE GENOMIC DNA]</scope>
    <source>
        <strain evidence="1 2">AFS041711</strain>
    </source>
</reference>
<dbReference type="AlphaFoldDB" id="A0A9X7GVA4"/>
<evidence type="ECO:0000313" key="1">
    <source>
        <dbReference type="EMBL" id="PGS78015.1"/>
    </source>
</evidence>
<protein>
    <recommendedName>
        <fullName evidence="3">DUF3221 domain-containing protein</fullName>
    </recommendedName>
</protein>
<name>A0A9X7GVA4_BACCE</name>
<organism evidence="1 2">
    <name type="scientific">Bacillus cereus</name>
    <dbReference type="NCBI Taxonomy" id="1396"/>
    <lineage>
        <taxon>Bacteria</taxon>
        <taxon>Bacillati</taxon>
        <taxon>Bacillota</taxon>
        <taxon>Bacilli</taxon>
        <taxon>Bacillales</taxon>
        <taxon>Bacillaceae</taxon>
        <taxon>Bacillus</taxon>
        <taxon>Bacillus cereus group</taxon>
    </lineage>
</organism>
<comment type="caution">
    <text evidence="1">The sequence shown here is derived from an EMBL/GenBank/DDBJ whole genome shotgun (WGS) entry which is preliminary data.</text>
</comment>
<dbReference type="Proteomes" id="UP000224203">
    <property type="component" value="Unassembled WGS sequence"/>
</dbReference>
<gene>
    <name evidence="1" type="ORF">COC69_17200</name>
</gene>
<evidence type="ECO:0008006" key="3">
    <source>
        <dbReference type="Google" id="ProtNLM"/>
    </source>
</evidence>
<dbReference type="RefSeq" id="WP_098783048.1">
    <property type="nucleotide sequence ID" value="NZ_NULI01000097.1"/>
</dbReference>
<dbReference type="EMBL" id="NULI01000097">
    <property type="protein sequence ID" value="PGS78015.1"/>
    <property type="molecule type" value="Genomic_DNA"/>
</dbReference>
<evidence type="ECO:0000313" key="2">
    <source>
        <dbReference type="Proteomes" id="UP000224203"/>
    </source>
</evidence>
<dbReference type="InterPro" id="IPR021598">
    <property type="entry name" value="DUF3221"/>
</dbReference>
<sequence>MKALQSKTIITAVSLTLGGSFLFGGLSVSADTQSPSTTSVSSINDIAEVPYLTGYVVSINDNYITVIDAPTKDEAMYLQQDLYTAALQHKVLLVPVNKEMSFAIGNKVSVFTKAVTSSIPAQAIAPTIKKIIE</sequence>
<dbReference type="Pfam" id="PF11518">
    <property type="entry name" value="DUF3221"/>
    <property type="match status" value="1"/>
</dbReference>